<comment type="caution">
    <text evidence="1">The sequence shown here is derived from an EMBL/GenBank/DDBJ whole genome shotgun (WGS) entry which is preliminary data.</text>
</comment>
<dbReference type="EMBL" id="JAUTWS010000048">
    <property type="protein sequence ID" value="MDO9712478.1"/>
    <property type="molecule type" value="Genomic_DNA"/>
</dbReference>
<proteinExistence type="predicted"/>
<accession>A0ABT9E918</accession>
<gene>
    <name evidence="1" type="ORF">Q7A36_29315</name>
</gene>
<evidence type="ECO:0000313" key="1">
    <source>
        <dbReference type="EMBL" id="MDO9712478.1"/>
    </source>
</evidence>
<sequence length="63" mass="6932">MADSFAEFLAGELTTMTDDLRRHRRALIRAMQKARGCATTGTRCRASEDCACCQAYEEAIADA</sequence>
<protein>
    <submittedName>
        <fullName evidence="1">Uncharacterized protein</fullName>
    </submittedName>
</protein>
<evidence type="ECO:0000313" key="2">
    <source>
        <dbReference type="Proteomes" id="UP001243009"/>
    </source>
</evidence>
<dbReference type="Proteomes" id="UP001243009">
    <property type="component" value="Unassembled WGS sequence"/>
</dbReference>
<keyword evidence="2" id="KW-1185">Reference proteome</keyword>
<dbReference type="RefSeq" id="WP_305107334.1">
    <property type="nucleotide sequence ID" value="NZ_JAUTWS010000048.1"/>
</dbReference>
<organism evidence="1 2">
    <name type="scientific">Paracraurococcus lichenis</name>
    <dbReference type="NCBI Taxonomy" id="3064888"/>
    <lineage>
        <taxon>Bacteria</taxon>
        <taxon>Pseudomonadati</taxon>
        <taxon>Pseudomonadota</taxon>
        <taxon>Alphaproteobacteria</taxon>
        <taxon>Acetobacterales</taxon>
        <taxon>Roseomonadaceae</taxon>
        <taxon>Paracraurococcus</taxon>
    </lineage>
</organism>
<name>A0ABT9E918_9PROT</name>
<reference evidence="1 2" key="1">
    <citation type="submission" date="2023-08" db="EMBL/GenBank/DDBJ databases">
        <title>The draft genome sequence of Paracraurococcus sp. LOR1-02.</title>
        <authorList>
            <person name="Kingkaew E."/>
            <person name="Tanasupawat S."/>
        </authorList>
    </citation>
    <scope>NUCLEOTIDE SEQUENCE [LARGE SCALE GENOMIC DNA]</scope>
    <source>
        <strain evidence="1 2">LOR1-02</strain>
    </source>
</reference>